<evidence type="ECO:0000259" key="1">
    <source>
        <dbReference type="Pfam" id="PF24298"/>
    </source>
</evidence>
<organism evidence="2 3">
    <name type="scientific">Candidatus Nitrosocosmicus oleophilus</name>
    <dbReference type="NCBI Taxonomy" id="1353260"/>
    <lineage>
        <taxon>Archaea</taxon>
        <taxon>Nitrososphaerota</taxon>
        <taxon>Nitrososphaeria</taxon>
        <taxon>Nitrososphaerales</taxon>
        <taxon>Nitrososphaeraceae</taxon>
        <taxon>Candidatus Nitrosocosmicus</taxon>
    </lineage>
</organism>
<evidence type="ECO:0000313" key="3">
    <source>
        <dbReference type="Proteomes" id="UP000058925"/>
    </source>
</evidence>
<dbReference type="KEGG" id="taa:NMY3_01082"/>
<dbReference type="Proteomes" id="UP000058925">
    <property type="component" value="Chromosome"/>
</dbReference>
<dbReference type="AlphaFoldDB" id="A0A654LWA9"/>
<evidence type="ECO:0000313" key="2">
    <source>
        <dbReference type="EMBL" id="ALI35287.1"/>
    </source>
</evidence>
<proteinExistence type="predicted"/>
<dbReference type="EMBL" id="CP012850">
    <property type="protein sequence ID" value="ALI35287.1"/>
    <property type="molecule type" value="Genomic_DNA"/>
</dbReference>
<dbReference type="Pfam" id="PF24298">
    <property type="entry name" value="DUF7482"/>
    <property type="match status" value="1"/>
</dbReference>
<dbReference type="RefSeq" id="WP_196817787.1">
    <property type="nucleotide sequence ID" value="NZ_CP012850.1"/>
</dbReference>
<name>A0A654LWA9_9ARCH</name>
<dbReference type="InterPro" id="IPR055905">
    <property type="entry name" value="DUF7482"/>
</dbReference>
<protein>
    <recommendedName>
        <fullName evidence="1">DUF7482 domain-containing protein</fullName>
    </recommendedName>
</protein>
<feature type="domain" description="DUF7482" evidence="1">
    <location>
        <begin position="93"/>
        <end position="147"/>
    </location>
</feature>
<gene>
    <name evidence="2" type="ORF">NMY3_01082</name>
</gene>
<dbReference type="OrthoDB" id="10704at2157"/>
<dbReference type="GeneID" id="60421188"/>
<sequence length="173" mass="18671">MVNSFNSKILWLSTFVLGIFLLIGDNSNALAVANHPISLNTLNGYVDGVMVSYIVTDTSDNKTAVSITESQGHQINFAPLLASVPNQFLQQGYDFLNGIKGEGPFGFQLPVGTALPGDNDYSPLIHLNFVNWTDPGQAKILKSTEEIVQAEQSGKVRIAPSGIIINNPAVWPE</sequence>
<reference evidence="3" key="1">
    <citation type="submission" date="2015-10" db="EMBL/GenBank/DDBJ databases">
        <title>Niche specialization of a soil ammonia-oxidizing archaeon, Candidatus Nitrosocosmicus oleophilus.</title>
        <authorList>
            <person name="Jung M.-Y."/>
            <person name="Rhee S.-K."/>
        </authorList>
    </citation>
    <scope>NUCLEOTIDE SEQUENCE [LARGE SCALE GENOMIC DNA]</scope>
    <source>
        <strain evidence="3">MY3</strain>
    </source>
</reference>
<keyword evidence="3" id="KW-1185">Reference proteome</keyword>
<accession>A0A654LWA9</accession>